<name>A0A375J0A8_9BURK</name>
<dbReference type="Gene3D" id="1.20.120.330">
    <property type="entry name" value="Nucleotidyltransferases domain 2"/>
    <property type="match status" value="1"/>
</dbReference>
<dbReference type="InterPro" id="IPR007761">
    <property type="entry name" value="MtlR-like"/>
</dbReference>
<dbReference type="RefSeq" id="WP_116383044.1">
    <property type="nucleotide sequence ID" value="NZ_LS483233.1"/>
</dbReference>
<dbReference type="Proteomes" id="UP000256805">
    <property type="component" value="Unassembled WGS sequence"/>
</dbReference>
<dbReference type="EMBL" id="OVTA01000009">
    <property type="protein sequence ID" value="SPR97363.1"/>
    <property type="molecule type" value="Genomic_DNA"/>
</dbReference>
<dbReference type="PANTHER" id="PTHR37941:SF1">
    <property type="entry name" value="FUMARASE E-RELATED"/>
    <property type="match status" value="1"/>
</dbReference>
<reference evidence="2 3" key="1">
    <citation type="submission" date="2018-01" db="EMBL/GenBank/DDBJ databases">
        <authorList>
            <person name="Gaut B.S."/>
            <person name="Morton B.R."/>
            <person name="Clegg M.T."/>
            <person name="Duvall M.R."/>
        </authorList>
    </citation>
    <scope>NUCLEOTIDE SEQUENCE [LARGE SCALE GENOMIC DNA]</scope>
    <source>
        <strain evidence="2">Cupriavidus taiwanensis cmp 52</strain>
    </source>
</reference>
<evidence type="ECO:0000256" key="1">
    <source>
        <dbReference type="SAM" id="MobiDB-lite"/>
    </source>
</evidence>
<protein>
    <submittedName>
        <fullName evidence="2">Uncharacterized protein</fullName>
    </submittedName>
</protein>
<dbReference type="Pfam" id="PF05068">
    <property type="entry name" value="MtlR"/>
    <property type="match status" value="1"/>
</dbReference>
<organism evidence="2 3">
    <name type="scientific">Cupriavidus taiwanensis</name>
    <dbReference type="NCBI Taxonomy" id="164546"/>
    <lineage>
        <taxon>Bacteria</taxon>
        <taxon>Pseudomonadati</taxon>
        <taxon>Pseudomonadota</taxon>
        <taxon>Betaproteobacteria</taxon>
        <taxon>Burkholderiales</taxon>
        <taxon>Burkholderiaceae</taxon>
        <taxon>Cupriavidus</taxon>
    </lineage>
</organism>
<evidence type="ECO:0000313" key="2">
    <source>
        <dbReference type="EMBL" id="SPR97363.1"/>
    </source>
</evidence>
<feature type="compositionally biased region" description="Basic and acidic residues" evidence="1">
    <location>
        <begin position="228"/>
        <end position="242"/>
    </location>
</feature>
<sequence length="242" mass="27084">MTSDDNDSLGEITLETALVLREVVLETLKEFPPEAQESIKTYMKFRRLLSEESDRGCALVGAAYLDEEITKLLRSRMVENKSNSDALLNQGRPIGTFSAKIRVAYAMGLIPEDVFRDISAIREIRNKFAHLHGPLSFDDQSIRDQCRSLRTAIPSKKDSSPRARFIHVVTTVFTAMSIESRKARAQVPENETIQKLINDTESALTLVKRYADEVTHKAKTPSDAQAMADREPPPPDPPEAAK</sequence>
<proteinExistence type="predicted"/>
<dbReference type="AlphaFoldDB" id="A0A375J0A8"/>
<feature type="region of interest" description="Disordered" evidence="1">
    <location>
        <begin position="215"/>
        <end position="242"/>
    </location>
</feature>
<accession>A0A375J0A8</accession>
<dbReference type="InterPro" id="IPR038026">
    <property type="entry name" value="MtlR-like_sf"/>
</dbReference>
<evidence type="ECO:0000313" key="3">
    <source>
        <dbReference type="Proteomes" id="UP000256805"/>
    </source>
</evidence>
<dbReference type="SUPFAM" id="SSF158668">
    <property type="entry name" value="MtlR-like"/>
    <property type="match status" value="1"/>
</dbReference>
<dbReference type="PANTHER" id="PTHR37941">
    <property type="entry name" value="FUMARASE E-RELATED"/>
    <property type="match status" value="1"/>
</dbReference>
<dbReference type="GO" id="GO:0045892">
    <property type="term" value="P:negative regulation of DNA-templated transcription"/>
    <property type="evidence" value="ECO:0007669"/>
    <property type="project" value="TreeGrafter"/>
</dbReference>
<gene>
    <name evidence="2" type="ORF">CBM2634_A170093</name>
</gene>